<protein>
    <submittedName>
        <fullName evidence="1">Uncharacterized protein</fullName>
    </submittedName>
</protein>
<dbReference type="InterPro" id="IPR036397">
    <property type="entry name" value="RNaseH_sf"/>
</dbReference>
<dbReference type="Pfam" id="PF01359">
    <property type="entry name" value="Transposase_1"/>
    <property type="match status" value="1"/>
</dbReference>
<organism evidence="1 2">
    <name type="scientific">Periplaneta americana</name>
    <name type="common">American cockroach</name>
    <name type="synonym">Blatta americana</name>
    <dbReference type="NCBI Taxonomy" id="6978"/>
    <lineage>
        <taxon>Eukaryota</taxon>
        <taxon>Metazoa</taxon>
        <taxon>Ecdysozoa</taxon>
        <taxon>Arthropoda</taxon>
        <taxon>Hexapoda</taxon>
        <taxon>Insecta</taxon>
        <taxon>Pterygota</taxon>
        <taxon>Neoptera</taxon>
        <taxon>Polyneoptera</taxon>
        <taxon>Dictyoptera</taxon>
        <taxon>Blattodea</taxon>
        <taxon>Blattoidea</taxon>
        <taxon>Blattidae</taxon>
        <taxon>Blattinae</taxon>
        <taxon>Periplaneta</taxon>
    </lineage>
</organism>
<reference evidence="1 2" key="1">
    <citation type="journal article" date="2022" name="Allergy">
        <title>Genome assembly and annotation of Periplaneta americana reveal a comprehensive cockroach allergen profile.</title>
        <authorList>
            <person name="Wang L."/>
            <person name="Xiong Q."/>
            <person name="Saelim N."/>
            <person name="Wang L."/>
            <person name="Nong W."/>
            <person name="Wan A.T."/>
            <person name="Shi M."/>
            <person name="Liu X."/>
            <person name="Cao Q."/>
            <person name="Hui J.H.L."/>
            <person name="Sookrung N."/>
            <person name="Leung T.F."/>
            <person name="Tungtrongchitr A."/>
            <person name="Tsui S.K.W."/>
        </authorList>
    </citation>
    <scope>NUCLEOTIDE SEQUENCE [LARGE SCALE GENOMIC DNA]</scope>
    <source>
        <strain evidence="1">PWHHKU_190912</strain>
    </source>
</reference>
<accession>A0ABQ8T7B0</accession>
<evidence type="ECO:0000313" key="2">
    <source>
        <dbReference type="Proteomes" id="UP001148838"/>
    </source>
</evidence>
<dbReference type="Proteomes" id="UP001148838">
    <property type="component" value="Unassembled WGS sequence"/>
</dbReference>
<comment type="caution">
    <text evidence="1">The sequence shown here is derived from an EMBL/GenBank/DDBJ whole genome shotgun (WGS) entry which is preliminary data.</text>
</comment>
<sequence length="130" mass="14540">MPLSPLVECLTVITSVSVVLLHSKQTGPLSLCTKETQCAMIRFLLSEGVPGAEIHQRLSTRYEGNQTTEHGMEIPRISSQPSTEKVILTHFWDSQGPILQHYLEKNSTINSARYSKMLSNELKSAIRIKC</sequence>
<dbReference type="EMBL" id="JAJSOF020000013">
    <property type="protein sequence ID" value="KAJ4442376.1"/>
    <property type="molecule type" value="Genomic_DNA"/>
</dbReference>
<gene>
    <name evidence="1" type="ORF">ANN_03962</name>
</gene>
<dbReference type="Gene3D" id="3.30.420.10">
    <property type="entry name" value="Ribonuclease H-like superfamily/Ribonuclease H"/>
    <property type="match status" value="1"/>
</dbReference>
<name>A0ABQ8T7B0_PERAM</name>
<evidence type="ECO:0000313" key="1">
    <source>
        <dbReference type="EMBL" id="KAJ4442376.1"/>
    </source>
</evidence>
<dbReference type="InterPro" id="IPR001888">
    <property type="entry name" value="Transposase_1"/>
</dbReference>
<keyword evidence="2" id="KW-1185">Reference proteome</keyword>
<proteinExistence type="predicted"/>